<sequence>MIVSTAKSKPLSSNKSIRIQPREVSGQGHCTGSTDIGSNAKHRNSTTKMVLKTRDDIAAVEIKAQQPEFPFLSYTLQVVARESARTSSTIKNKM</sequence>
<evidence type="ECO:0000313" key="3">
    <source>
        <dbReference type="Proteomes" id="UP000235786"/>
    </source>
</evidence>
<name>A0A2J6R8N8_HYAVF</name>
<gene>
    <name evidence="2" type="ORF">L207DRAFT_517017</name>
</gene>
<protein>
    <submittedName>
        <fullName evidence="2">Uncharacterized protein</fullName>
    </submittedName>
</protein>
<organism evidence="2 3">
    <name type="scientific">Hyaloscypha variabilis (strain UAMH 11265 / GT02V1 / F)</name>
    <name type="common">Meliniomyces variabilis</name>
    <dbReference type="NCBI Taxonomy" id="1149755"/>
    <lineage>
        <taxon>Eukaryota</taxon>
        <taxon>Fungi</taxon>
        <taxon>Dikarya</taxon>
        <taxon>Ascomycota</taxon>
        <taxon>Pezizomycotina</taxon>
        <taxon>Leotiomycetes</taxon>
        <taxon>Helotiales</taxon>
        <taxon>Hyaloscyphaceae</taxon>
        <taxon>Hyaloscypha</taxon>
        <taxon>Hyaloscypha variabilis</taxon>
    </lineage>
</organism>
<reference evidence="2 3" key="1">
    <citation type="submission" date="2016-04" db="EMBL/GenBank/DDBJ databases">
        <title>A degradative enzymes factory behind the ericoid mycorrhizal symbiosis.</title>
        <authorList>
            <consortium name="DOE Joint Genome Institute"/>
            <person name="Martino E."/>
            <person name="Morin E."/>
            <person name="Grelet G."/>
            <person name="Kuo A."/>
            <person name="Kohler A."/>
            <person name="Daghino S."/>
            <person name="Barry K."/>
            <person name="Choi C."/>
            <person name="Cichocki N."/>
            <person name="Clum A."/>
            <person name="Copeland A."/>
            <person name="Hainaut M."/>
            <person name="Haridas S."/>
            <person name="Labutti K."/>
            <person name="Lindquist E."/>
            <person name="Lipzen A."/>
            <person name="Khouja H.-R."/>
            <person name="Murat C."/>
            <person name="Ohm R."/>
            <person name="Olson A."/>
            <person name="Spatafora J."/>
            <person name="Veneault-Fourrey C."/>
            <person name="Henrissat B."/>
            <person name="Grigoriev I."/>
            <person name="Martin F."/>
            <person name="Perotto S."/>
        </authorList>
    </citation>
    <scope>NUCLEOTIDE SEQUENCE [LARGE SCALE GENOMIC DNA]</scope>
    <source>
        <strain evidence="2 3">F</strain>
    </source>
</reference>
<accession>A0A2J6R8N8</accession>
<evidence type="ECO:0000256" key="1">
    <source>
        <dbReference type="SAM" id="MobiDB-lite"/>
    </source>
</evidence>
<feature type="compositionally biased region" description="Polar residues" evidence="1">
    <location>
        <begin position="1"/>
        <end position="17"/>
    </location>
</feature>
<dbReference type="EMBL" id="KZ613953">
    <property type="protein sequence ID" value="PMD34878.1"/>
    <property type="molecule type" value="Genomic_DNA"/>
</dbReference>
<dbReference type="AlphaFoldDB" id="A0A2J6R8N8"/>
<evidence type="ECO:0000313" key="2">
    <source>
        <dbReference type="EMBL" id="PMD34878.1"/>
    </source>
</evidence>
<proteinExistence type="predicted"/>
<feature type="region of interest" description="Disordered" evidence="1">
    <location>
        <begin position="1"/>
        <end position="45"/>
    </location>
</feature>
<dbReference type="Proteomes" id="UP000235786">
    <property type="component" value="Unassembled WGS sequence"/>
</dbReference>
<keyword evidence="3" id="KW-1185">Reference proteome</keyword>
<feature type="compositionally biased region" description="Polar residues" evidence="1">
    <location>
        <begin position="28"/>
        <end position="37"/>
    </location>
</feature>